<protein>
    <submittedName>
        <fullName evidence="1">Uncharacterized protein</fullName>
    </submittedName>
</protein>
<name>A0A397IZ92_9GLOM</name>
<evidence type="ECO:0000313" key="2">
    <source>
        <dbReference type="Proteomes" id="UP000266861"/>
    </source>
</evidence>
<dbReference type="AlphaFoldDB" id="A0A397IZ92"/>
<dbReference type="EMBL" id="PQFF01000127">
    <property type="protein sequence ID" value="RHZ80407.1"/>
    <property type="molecule type" value="Genomic_DNA"/>
</dbReference>
<accession>A0A397IZ92</accession>
<reference evidence="1 2" key="1">
    <citation type="submission" date="2018-08" db="EMBL/GenBank/DDBJ databases">
        <title>Genome and evolution of the arbuscular mycorrhizal fungus Diversispora epigaea (formerly Glomus versiforme) and its bacterial endosymbionts.</title>
        <authorList>
            <person name="Sun X."/>
            <person name="Fei Z."/>
            <person name="Harrison M."/>
        </authorList>
    </citation>
    <scope>NUCLEOTIDE SEQUENCE [LARGE SCALE GENOMIC DNA]</scope>
    <source>
        <strain evidence="1 2">IT104</strain>
    </source>
</reference>
<evidence type="ECO:0000313" key="1">
    <source>
        <dbReference type="EMBL" id="RHZ80407.1"/>
    </source>
</evidence>
<dbReference type="OrthoDB" id="2494221at2759"/>
<gene>
    <name evidence="1" type="ORF">Glove_136g113</name>
</gene>
<comment type="caution">
    <text evidence="1">The sequence shown here is derived from an EMBL/GenBank/DDBJ whole genome shotgun (WGS) entry which is preliminary data.</text>
</comment>
<sequence>MYKKDYTLSKNYSDLSFFDVIKGFIPNILVTKIWKERYDKVIEWEIKNGITNKDKRTRQIRNDKRTKIQIDKTSNIKEGNLHISKMMEKINFQRKQKQKEEDLEFFTNEIFLNTFTYKGNNLYKIKIFSDGDMAISS</sequence>
<dbReference type="Proteomes" id="UP000266861">
    <property type="component" value="Unassembled WGS sequence"/>
</dbReference>
<proteinExistence type="predicted"/>
<keyword evidence="2" id="KW-1185">Reference proteome</keyword>
<organism evidence="1 2">
    <name type="scientific">Diversispora epigaea</name>
    <dbReference type="NCBI Taxonomy" id="1348612"/>
    <lineage>
        <taxon>Eukaryota</taxon>
        <taxon>Fungi</taxon>
        <taxon>Fungi incertae sedis</taxon>
        <taxon>Mucoromycota</taxon>
        <taxon>Glomeromycotina</taxon>
        <taxon>Glomeromycetes</taxon>
        <taxon>Diversisporales</taxon>
        <taxon>Diversisporaceae</taxon>
        <taxon>Diversispora</taxon>
    </lineage>
</organism>